<proteinExistence type="predicted"/>
<keyword evidence="2" id="KW-0812">Transmembrane</keyword>
<evidence type="ECO:0000256" key="1">
    <source>
        <dbReference type="SAM" id="MobiDB-lite"/>
    </source>
</evidence>
<dbReference type="RefSeq" id="WP_252438725.1">
    <property type="nucleotide sequence ID" value="NZ_JAGSOV010000033.1"/>
</dbReference>
<reference evidence="3" key="1">
    <citation type="submission" date="2021-04" db="EMBL/GenBank/DDBJ databases">
        <title>Pseudonocardia sp. nov., isolated from sandy soil of mangrove forest.</title>
        <authorList>
            <person name="Zan Z."/>
            <person name="Huang R."/>
            <person name="Liu W."/>
        </authorList>
    </citation>
    <scope>NUCLEOTIDE SEQUENCE</scope>
    <source>
        <strain evidence="3">S2-4</strain>
    </source>
</reference>
<protein>
    <recommendedName>
        <fullName evidence="5">Host cell surface-exposed lipoprotein</fullName>
    </recommendedName>
</protein>
<comment type="caution">
    <text evidence="3">The sequence shown here is derived from an EMBL/GenBank/DDBJ whole genome shotgun (WGS) entry which is preliminary data.</text>
</comment>
<organism evidence="3 4">
    <name type="scientific">Pseudonocardia humida</name>
    <dbReference type="NCBI Taxonomy" id="2800819"/>
    <lineage>
        <taxon>Bacteria</taxon>
        <taxon>Bacillati</taxon>
        <taxon>Actinomycetota</taxon>
        <taxon>Actinomycetes</taxon>
        <taxon>Pseudonocardiales</taxon>
        <taxon>Pseudonocardiaceae</taxon>
        <taxon>Pseudonocardia</taxon>
    </lineage>
</organism>
<dbReference type="EMBL" id="JAGSOV010000033">
    <property type="protein sequence ID" value="MCO1656213.1"/>
    <property type="molecule type" value="Genomic_DNA"/>
</dbReference>
<feature type="region of interest" description="Disordered" evidence="1">
    <location>
        <begin position="56"/>
        <end position="95"/>
    </location>
</feature>
<name>A0ABT0ZZN5_9PSEU</name>
<evidence type="ECO:0000313" key="3">
    <source>
        <dbReference type="EMBL" id="MCO1656213.1"/>
    </source>
</evidence>
<evidence type="ECO:0000256" key="2">
    <source>
        <dbReference type="SAM" id="Phobius"/>
    </source>
</evidence>
<accession>A0ABT0ZZN5</accession>
<feature type="transmembrane region" description="Helical" evidence="2">
    <location>
        <begin position="29"/>
        <end position="50"/>
    </location>
</feature>
<keyword evidence="2" id="KW-1133">Transmembrane helix</keyword>
<feature type="compositionally biased region" description="Low complexity" evidence="1">
    <location>
        <begin position="72"/>
        <end position="82"/>
    </location>
</feature>
<evidence type="ECO:0000313" key="4">
    <source>
        <dbReference type="Proteomes" id="UP001165283"/>
    </source>
</evidence>
<gene>
    <name evidence="3" type="ORF">KDL28_14225</name>
</gene>
<keyword evidence="4" id="KW-1185">Reference proteome</keyword>
<dbReference type="Proteomes" id="UP001165283">
    <property type="component" value="Unassembled WGS sequence"/>
</dbReference>
<sequence length="201" mass="20837">MNERNRPLPLHDVFDIVERRRRQRARVRAVAGPAAAVGAAGMAGVIVLALQTAPDQVDPAATPPGPSAALISSTPPAVQPAQPASPPPFDPDDLRPGYLSEVASGVSGLAEDADRARIGEQATAIERAWGLEFYPEAKAVAMKALTTGTPLVVDDPSGADALVNGFERAGYTEQDAAELAAAWGTDERTAKIVGVLLAQAD</sequence>
<keyword evidence="2" id="KW-0472">Membrane</keyword>
<evidence type="ECO:0008006" key="5">
    <source>
        <dbReference type="Google" id="ProtNLM"/>
    </source>
</evidence>